<dbReference type="EMBL" id="LADJ01001872">
    <property type="protein sequence ID" value="KPJ20855.1"/>
    <property type="molecule type" value="Genomic_DNA"/>
</dbReference>
<sequence length="165" mass="18907">LIIGNFGLSLDQARVQMAVWSVLAAPLLMSVDLATIRPEFKEILLNKDIIKVDQDPLGKQGLRVWNGSNCEIWTRELVDGSYAIAIVNLREDGAPYTLRVNAHQMKIPKQTYKVKDLYEDEESRVFNPEDNFETRINPTGVRFYKFTKCVSHGRRRRENGSHCVV</sequence>
<gene>
    <name evidence="7" type="ORF">RR48_00470</name>
</gene>
<protein>
    <submittedName>
        <fullName evidence="7">Alpha-N-acetylgalactosaminidase</fullName>
    </submittedName>
</protein>
<keyword evidence="8" id="KW-1185">Reference proteome</keyword>
<dbReference type="Gene3D" id="2.60.40.1180">
    <property type="entry name" value="Golgi alpha-mannosidase II"/>
    <property type="match status" value="1"/>
</dbReference>
<comment type="similarity">
    <text evidence="1">Belongs to the glycosyl hydrolase 27 family.</text>
</comment>
<evidence type="ECO:0000259" key="6">
    <source>
        <dbReference type="Pfam" id="PF17450"/>
    </source>
</evidence>
<comment type="caution">
    <text evidence="7">The sequence shown here is derived from an EMBL/GenBank/DDBJ whole genome shotgun (WGS) entry which is preliminary data.</text>
</comment>
<evidence type="ECO:0000256" key="3">
    <source>
        <dbReference type="ARBA" id="ARBA00023157"/>
    </source>
</evidence>
<dbReference type="Pfam" id="PF16499">
    <property type="entry name" value="Melibiase_2"/>
    <property type="match status" value="1"/>
</dbReference>
<dbReference type="GO" id="GO:0016139">
    <property type="term" value="P:glycoside catabolic process"/>
    <property type="evidence" value="ECO:0007669"/>
    <property type="project" value="TreeGrafter"/>
</dbReference>
<keyword evidence="3" id="KW-1015">Disulfide bond</keyword>
<name>A0A0N1IC05_PAPMA</name>
<feature type="non-terminal residue" evidence="7">
    <location>
        <position position="1"/>
    </location>
</feature>
<organism evidence="7 8">
    <name type="scientific">Papilio machaon</name>
    <name type="common">Old World swallowtail butterfly</name>
    <dbReference type="NCBI Taxonomy" id="76193"/>
    <lineage>
        <taxon>Eukaryota</taxon>
        <taxon>Metazoa</taxon>
        <taxon>Ecdysozoa</taxon>
        <taxon>Arthropoda</taxon>
        <taxon>Hexapoda</taxon>
        <taxon>Insecta</taxon>
        <taxon>Pterygota</taxon>
        <taxon>Neoptera</taxon>
        <taxon>Endopterygota</taxon>
        <taxon>Lepidoptera</taxon>
        <taxon>Glossata</taxon>
        <taxon>Ditrysia</taxon>
        <taxon>Papilionoidea</taxon>
        <taxon>Papilionidae</taxon>
        <taxon>Papilioninae</taxon>
        <taxon>Papilio</taxon>
    </lineage>
</organism>
<dbReference type="InterPro" id="IPR013780">
    <property type="entry name" value="Glyco_hydro_b"/>
</dbReference>
<evidence type="ECO:0000256" key="1">
    <source>
        <dbReference type="ARBA" id="ARBA00009743"/>
    </source>
</evidence>
<feature type="domain" description="Alpha galactosidase A C-terminal" evidence="6">
    <location>
        <begin position="58"/>
        <end position="140"/>
    </location>
</feature>
<dbReference type="AlphaFoldDB" id="A0A0N1IC05"/>
<proteinExistence type="inferred from homology"/>
<dbReference type="InParanoid" id="A0A0N1IC05"/>
<dbReference type="InterPro" id="IPR002241">
    <property type="entry name" value="Glyco_hydro_27"/>
</dbReference>
<keyword evidence="5" id="KW-0326">Glycosidase</keyword>
<evidence type="ECO:0000256" key="4">
    <source>
        <dbReference type="ARBA" id="ARBA00023180"/>
    </source>
</evidence>
<dbReference type="STRING" id="76193.A0A0N1IC05"/>
<dbReference type="GO" id="GO:0004557">
    <property type="term" value="F:alpha-galactosidase activity"/>
    <property type="evidence" value="ECO:0007669"/>
    <property type="project" value="TreeGrafter"/>
</dbReference>
<keyword evidence="4" id="KW-0325">Glycoprotein</keyword>
<evidence type="ECO:0000256" key="5">
    <source>
        <dbReference type="ARBA" id="ARBA00023295"/>
    </source>
</evidence>
<evidence type="ECO:0000256" key="2">
    <source>
        <dbReference type="ARBA" id="ARBA00022801"/>
    </source>
</evidence>
<dbReference type="SUPFAM" id="SSF51445">
    <property type="entry name" value="(Trans)glycosidases"/>
    <property type="match status" value="1"/>
</dbReference>
<evidence type="ECO:0000313" key="8">
    <source>
        <dbReference type="Proteomes" id="UP000053240"/>
    </source>
</evidence>
<dbReference type="InterPro" id="IPR035373">
    <property type="entry name" value="Melibiase/NAGA_C"/>
</dbReference>
<dbReference type="GO" id="GO:0009311">
    <property type="term" value="P:oligosaccharide metabolic process"/>
    <property type="evidence" value="ECO:0007669"/>
    <property type="project" value="TreeGrafter"/>
</dbReference>
<dbReference type="GO" id="GO:0005737">
    <property type="term" value="C:cytoplasm"/>
    <property type="evidence" value="ECO:0007669"/>
    <property type="project" value="TreeGrafter"/>
</dbReference>
<dbReference type="Pfam" id="PF17450">
    <property type="entry name" value="Melibiase_2_C"/>
    <property type="match status" value="1"/>
</dbReference>
<reference evidence="7 8" key="1">
    <citation type="journal article" date="2015" name="Nat. Commun.">
        <title>Outbred genome sequencing and CRISPR/Cas9 gene editing in butterflies.</title>
        <authorList>
            <person name="Li X."/>
            <person name="Fan D."/>
            <person name="Zhang W."/>
            <person name="Liu G."/>
            <person name="Zhang L."/>
            <person name="Zhao L."/>
            <person name="Fang X."/>
            <person name="Chen L."/>
            <person name="Dong Y."/>
            <person name="Chen Y."/>
            <person name="Ding Y."/>
            <person name="Zhao R."/>
            <person name="Feng M."/>
            <person name="Zhu Y."/>
            <person name="Feng Y."/>
            <person name="Jiang X."/>
            <person name="Zhu D."/>
            <person name="Xiang H."/>
            <person name="Feng X."/>
            <person name="Li S."/>
            <person name="Wang J."/>
            <person name="Zhang G."/>
            <person name="Kronforst M.R."/>
            <person name="Wang W."/>
        </authorList>
    </citation>
    <scope>NUCLEOTIDE SEQUENCE [LARGE SCALE GENOMIC DNA]</scope>
    <source>
        <strain evidence="7">Ya'a_city_454_Pm</strain>
        <tissue evidence="7">Whole body</tissue>
    </source>
</reference>
<dbReference type="Proteomes" id="UP000053240">
    <property type="component" value="Unassembled WGS sequence"/>
</dbReference>
<dbReference type="InterPro" id="IPR017853">
    <property type="entry name" value="GH"/>
</dbReference>
<dbReference type="PANTHER" id="PTHR11452:SF66">
    <property type="entry name" value="ALPHA-GALACTOSIDASE"/>
    <property type="match status" value="1"/>
</dbReference>
<keyword evidence="2" id="KW-0378">Hydrolase</keyword>
<dbReference type="Gene3D" id="3.20.20.70">
    <property type="entry name" value="Aldolase class I"/>
    <property type="match status" value="1"/>
</dbReference>
<dbReference type="PANTHER" id="PTHR11452">
    <property type="entry name" value="ALPHA-GALACTOSIDASE/ALPHA-N-ACETYLGALACTOSAMINIDASE"/>
    <property type="match status" value="1"/>
</dbReference>
<accession>A0A0N1IC05</accession>
<dbReference type="SUPFAM" id="SSF51011">
    <property type="entry name" value="Glycosyl hydrolase domain"/>
    <property type="match status" value="1"/>
</dbReference>
<evidence type="ECO:0000313" key="7">
    <source>
        <dbReference type="EMBL" id="KPJ20855.1"/>
    </source>
</evidence>
<dbReference type="InterPro" id="IPR013785">
    <property type="entry name" value="Aldolase_TIM"/>
</dbReference>